<evidence type="ECO:0000259" key="10">
    <source>
        <dbReference type="PROSITE" id="PS50011"/>
    </source>
</evidence>
<dbReference type="EC" id="2.7.12.2" evidence="6"/>
<evidence type="ECO:0000256" key="9">
    <source>
        <dbReference type="ARBA" id="ARBA00051693"/>
    </source>
</evidence>
<dbReference type="InterPro" id="IPR000719">
    <property type="entry name" value="Prot_kinase_dom"/>
</dbReference>
<sequence>MASINLFMQLASELELLTPSVKSVYSEVLNSLSELSLDQIWSKQSLARASNENRFILFCILLKIKISGIDLWEQIKTHIENALHIINDLTNQQEDAAKVIDIILCRAVQNTEKLSEIIEICQKVDKLKNILKTLTTLQSANHQALTSVLKEISGRESNLFYDDYINLLNNIITLKSLGVEFFDDSFSVTSLAVNFLLNQNAIRSCKSVCERNMGKEIILFNLIKKFDLDEGSNENFNLIKQNYPAEEPKVPEVINPMLFSINRDEISWDGHPKNQKKFEGKNLISYIYQGNYKSKIVCIKIYVETTPNQGDFSVAEKEIQIYEILSKLSSEYCFLVYYGTCIFKDNNNATNISLVMQWVDKSLAKYIEDLSKPIPEKLLKNIYTKLLNSYHVLRNYDIYHLDVKPQNILIDDSDCNNLKLYIIDFDVSELDIIERTKSITVIINSKAVGTVNYAHPCIRKALHYRNNKFILEYHRSDADIYSLGMTFLHLALLKNFKDKLNKDKNHEKLKEAINSIEFYWARDLITEMLKSKDKNATNIGKCKCFLPGEKTYEI</sequence>
<comment type="catalytic activity">
    <reaction evidence="8">
        <text>L-threonyl-[protein] + ATP = O-phospho-L-threonyl-[protein] + ADP + H(+)</text>
        <dbReference type="Rhea" id="RHEA:46608"/>
        <dbReference type="Rhea" id="RHEA-COMP:11060"/>
        <dbReference type="Rhea" id="RHEA-COMP:11605"/>
        <dbReference type="ChEBI" id="CHEBI:15378"/>
        <dbReference type="ChEBI" id="CHEBI:30013"/>
        <dbReference type="ChEBI" id="CHEBI:30616"/>
        <dbReference type="ChEBI" id="CHEBI:61977"/>
        <dbReference type="ChEBI" id="CHEBI:456216"/>
        <dbReference type="EC" id="2.7.12.2"/>
    </reaction>
</comment>
<proteinExistence type="inferred from homology"/>
<evidence type="ECO:0000256" key="1">
    <source>
        <dbReference type="ARBA" id="ARBA00022679"/>
    </source>
</evidence>
<keyword evidence="12" id="KW-1185">Reference proteome</keyword>
<reference evidence="11 12" key="1">
    <citation type="submission" date="2016-11" db="EMBL/GenBank/DDBJ databases">
        <title>The macronuclear genome of Stentor coeruleus: a giant cell with tiny introns.</title>
        <authorList>
            <person name="Slabodnick M."/>
            <person name="Ruby J.G."/>
            <person name="Reiff S.B."/>
            <person name="Swart E.C."/>
            <person name="Gosai S."/>
            <person name="Prabakaran S."/>
            <person name="Witkowska E."/>
            <person name="Larue G.E."/>
            <person name="Fisher S."/>
            <person name="Freeman R.M."/>
            <person name="Gunawardena J."/>
            <person name="Chu W."/>
            <person name="Stover N.A."/>
            <person name="Gregory B.D."/>
            <person name="Nowacki M."/>
            <person name="Derisi J."/>
            <person name="Roy S.W."/>
            <person name="Marshall W.F."/>
            <person name="Sood P."/>
        </authorList>
    </citation>
    <scope>NUCLEOTIDE SEQUENCE [LARGE SCALE GENOMIC DNA]</scope>
    <source>
        <strain evidence="11">WM001</strain>
    </source>
</reference>
<dbReference type="InterPro" id="IPR008271">
    <property type="entry name" value="Ser/Thr_kinase_AS"/>
</dbReference>
<evidence type="ECO:0000256" key="2">
    <source>
        <dbReference type="ARBA" id="ARBA00022741"/>
    </source>
</evidence>
<feature type="domain" description="Protein kinase" evidence="10">
    <location>
        <begin position="273"/>
        <end position="546"/>
    </location>
</feature>
<evidence type="ECO:0000256" key="3">
    <source>
        <dbReference type="ARBA" id="ARBA00022777"/>
    </source>
</evidence>
<comment type="catalytic activity">
    <reaction evidence="9">
        <text>L-tyrosyl-[protein] + ATP = O-phospho-L-tyrosyl-[protein] + ADP + H(+)</text>
        <dbReference type="Rhea" id="RHEA:10596"/>
        <dbReference type="Rhea" id="RHEA-COMP:10136"/>
        <dbReference type="Rhea" id="RHEA-COMP:20101"/>
        <dbReference type="ChEBI" id="CHEBI:15378"/>
        <dbReference type="ChEBI" id="CHEBI:30616"/>
        <dbReference type="ChEBI" id="CHEBI:46858"/>
        <dbReference type="ChEBI" id="CHEBI:61978"/>
        <dbReference type="ChEBI" id="CHEBI:456216"/>
        <dbReference type="EC" id="2.7.12.2"/>
    </reaction>
</comment>
<evidence type="ECO:0000313" key="11">
    <source>
        <dbReference type="EMBL" id="OMJ91312.1"/>
    </source>
</evidence>
<evidence type="ECO:0000256" key="7">
    <source>
        <dbReference type="ARBA" id="ARBA00049014"/>
    </source>
</evidence>
<dbReference type="SUPFAM" id="SSF56112">
    <property type="entry name" value="Protein kinase-like (PK-like)"/>
    <property type="match status" value="1"/>
</dbReference>
<evidence type="ECO:0000256" key="5">
    <source>
        <dbReference type="ARBA" id="ARBA00038035"/>
    </source>
</evidence>
<dbReference type="Proteomes" id="UP000187209">
    <property type="component" value="Unassembled WGS sequence"/>
</dbReference>
<dbReference type="OrthoDB" id="290533at2759"/>
<dbReference type="SMART" id="SM00220">
    <property type="entry name" value="S_TKc"/>
    <property type="match status" value="1"/>
</dbReference>
<dbReference type="GO" id="GO:0004708">
    <property type="term" value="F:MAP kinase kinase activity"/>
    <property type="evidence" value="ECO:0007669"/>
    <property type="project" value="UniProtKB-EC"/>
</dbReference>
<evidence type="ECO:0000313" key="12">
    <source>
        <dbReference type="Proteomes" id="UP000187209"/>
    </source>
</evidence>
<evidence type="ECO:0000256" key="6">
    <source>
        <dbReference type="ARBA" id="ARBA00038999"/>
    </source>
</evidence>
<dbReference type="PROSITE" id="PS50011">
    <property type="entry name" value="PROTEIN_KINASE_DOM"/>
    <property type="match status" value="1"/>
</dbReference>
<keyword evidence="4" id="KW-0067">ATP-binding</keyword>
<dbReference type="PANTHER" id="PTHR48013">
    <property type="entry name" value="DUAL SPECIFICITY MITOGEN-ACTIVATED PROTEIN KINASE KINASE 5-RELATED"/>
    <property type="match status" value="1"/>
</dbReference>
<keyword evidence="2" id="KW-0547">Nucleotide-binding</keyword>
<accession>A0A1R2CQN5</accession>
<dbReference type="Pfam" id="PF00069">
    <property type="entry name" value="Pkinase"/>
    <property type="match status" value="1"/>
</dbReference>
<dbReference type="Gene3D" id="1.10.510.10">
    <property type="entry name" value="Transferase(Phosphotransferase) domain 1"/>
    <property type="match status" value="1"/>
</dbReference>
<evidence type="ECO:0000256" key="4">
    <source>
        <dbReference type="ARBA" id="ARBA00022840"/>
    </source>
</evidence>
<comment type="similarity">
    <text evidence="5">Belongs to the protein kinase superfamily. STE Ser/Thr protein kinase family. MAP kinase kinase subfamily.</text>
</comment>
<gene>
    <name evidence="11" type="ORF">SteCoe_6205</name>
</gene>
<organism evidence="11 12">
    <name type="scientific">Stentor coeruleus</name>
    <dbReference type="NCBI Taxonomy" id="5963"/>
    <lineage>
        <taxon>Eukaryota</taxon>
        <taxon>Sar</taxon>
        <taxon>Alveolata</taxon>
        <taxon>Ciliophora</taxon>
        <taxon>Postciliodesmatophora</taxon>
        <taxon>Heterotrichea</taxon>
        <taxon>Heterotrichida</taxon>
        <taxon>Stentoridae</taxon>
        <taxon>Stentor</taxon>
    </lineage>
</organism>
<comment type="caution">
    <text evidence="11">The sequence shown here is derived from an EMBL/GenBank/DDBJ whole genome shotgun (WGS) entry which is preliminary data.</text>
</comment>
<protein>
    <recommendedName>
        <fullName evidence="6">mitogen-activated protein kinase kinase</fullName>
        <ecNumber evidence="6">2.7.12.2</ecNumber>
    </recommendedName>
</protein>
<comment type="catalytic activity">
    <reaction evidence="7">
        <text>L-seryl-[protein] + ATP = O-phospho-L-seryl-[protein] + ADP + H(+)</text>
        <dbReference type="Rhea" id="RHEA:17989"/>
        <dbReference type="Rhea" id="RHEA-COMP:9863"/>
        <dbReference type="Rhea" id="RHEA-COMP:11604"/>
        <dbReference type="ChEBI" id="CHEBI:15378"/>
        <dbReference type="ChEBI" id="CHEBI:29999"/>
        <dbReference type="ChEBI" id="CHEBI:30616"/>
        <dbReference type="ChEBI" id="CHEBI:83421"/>
        <dbReference type="ChEBI" id="CHEBI:456216"/>
        <dbReference type="EC" id="2.7.12.2"/>
    </reaction>
</comment>
<keyword evidence="1" id="KW-0808">Transferase</keyword>
<name>A0A1R2CQN5_9CILI</name>
<dbReference type="AlphaFoldDB" id="A0A1R2CQN5"/>
<keyword evidence="3" id="KW-0418">Kinase</keyword>
<dbReference type="InterPro" id="IPR011009">
    <property type="entry name" value="Kinase-like_dom_sf"/>
</dbReference>
<dbReference type="GO" id="GO:0005524">
    <property type="term" value="F:ATP binding"/>
    <property type="evidence" value="ECO:0007669"/>
    <property type="project" value="UniProtKB-KW"/>
</dbReference>
<evidence type="ECO:0000256" key="8">
    <source>
        <dbReference type="ARBA" id="ARBA00049299"/>
    </source>
</evidence>
<dbReference type="EMBL" id="MPUH01000084">
    <property type="protein sequence ID" value="OMJ91312.1"/>
    <property type="molecule type" value="Genomic_DNA"/>
</dbReference>
<dbReference type="PANTHER" id="PTHR48013:SF9">
    <property type="entry name" value="DUAL SPECIFICITY MITOGEN-ACTIVATED PROTEIN KINASE KINASE 5"/>
    <property type="match status" value="1"/>
</dbReference>
<dbReference type="PROSITE" id="PS00108">
    <property type="entry name" value="PROTEIN_KINASE_ST"/>
    <property type="match status" value="1"/>
</dbReference>